<evidence type="ECO:0000313" key="2">
    <source>
        <dbReference type="EMBL" id="MBB3051999.1"/>
    </source>
</evidence>
<dbReference type="AlphaFoldDB" id="A0A839S5J8"/>
<reference evidence="2 3" key="1">
    <citation type="submission" date="2020-08" db="EMBL/GenBank/DDBJ databases">
        <title>Genomic Encyclopedia of Type Strains, Phase III (KMG-III): the genomes of soil and plant-associated and newly described type strains.</title>
        <authorList>
            <person name="Whitman W."/>
        </authorList>
    </citation>
    <scope>NUCLEOTIDE SEQUENCE [LARGE SCALE GENOMIC DNA]</scope>
    <source>
        <strain evidence="2 3">CECT 8577</strain>
    </source>
</reference>
<evidence type="ECO:0000256" key="1">
    <source>
        <dbReference type="SAM" id="MobiDB-lite"/>
    </source>
</evidence>
<name>A0A839S5J8_9PSEU</name>
<feature type="region of interest" description="Disordered" evidence="1">
    <location>
        <begin position="95"/>
        <end position="124"/>
    </location>
</feature>
<keyword evidence="3" id="KW-1185">Reference proteome</keyword>
<gene>
    <name evidence="2" type="ORF">FHS23_003028</name>
</gene>
<proteinExistence type="predicted"/>
<sequence>MGFEAQIEAISESGDAADGVAEAVRQVKPAAVVPDSPAGMKGAKAVAKLARVKESTGRAQVPSCPVRSTSTRRIWRLPRSGIGSRMRRLGPTWVTAAEAGGPSDGHLERRQAVERQRSLKPSGR</sequence>
<comment type="caution">
    <text evidence="2">The sequence shown here is derived from an EMBL/GenBank/DDBJ whole genome shotgun (WGS) entry which is preliminary data.</text>
</comment>
<protein>
    <submittedName>
        <fullName evidence="2">Uncharacterized protein</fullName>
    </submittedName>
</protein>
<organism evidence="2 3">
    <name type="scientific">Prauserella isguenensis</name>
    <dbReference type="NCBI Taxonomy" id="1470180"/>
    <lineage>
        <taxon>Bacteria</taxon>
        <taxon>Bacillati</taxon>
        <taxon>Actinomycetota</taxon>
        <taxon>Actinomycetes</taxon>
        <taxon>Pseudonocardiales</taxon>
        <taxon>Pseudonocardiaceae</taxon>
        <taxon>Prauserella</taxon>
    </lineage>
</organism>
<feature type="compositionally biased region" description="Basic and acidic residues" evidence="1">
    <location>
        <begin position="105"/>
        <end position="117"/>
    </location>
</feature>
<dbReference type="EMBL" id="JACHWU010000003">
    <property type="protein sequence ID" value="MBB3051999.1"/>
    <property type="molecule type" value="Genomic_DNA"/>
</dbReference>
<evidence type="ECO:0000313" key="3">
    <source>
        <dbReference type="Proteomes" id="UP000550714"/>
    </source>
</evidence>
<dbReference type="Proteomes" id="UP000550714">
    <property type="component" value="Unassembled WGS sequence"/>
</dbReference>
<accession>A0A839S5J8</accession>